<dbReference type="Gene3D" id="3.20.20.70">
    <property type="entry name" value="Aldolase class I"/>
    <property type="match status" value="1"/>
</dbReference>
<keyword evidence="3" id="KW-1185">Reference proteome</keyword>
<dbReference type="InterPro" id="IPR003830">
    <property type="entry name" value="ComA_synth"/>
</dbReference>
<dbReference type="SUPFAM" id="SSF102110">
    <property type="entry name" value="(2r)-phospho-3-sulfolactate synthase ComA"/>
    <property type="match status" value="1"/>
</dbReference>
<evidence type="ECO:0000313" key="2">
    <source>
        <dbReference type="EMBL" id="MFC4302657.1"/>
    </source>
</evidence>
<dbReference type="InterPro" id="IPR036112">
    <property type="entry name" value="ComA_synth_sf"/>
</dbReference>
<keyword evidence="2" id="KW-0456">Lyase</keyword>
<accession>A0ABV8S6R1</accession>
<comment type="similarity">
    <text evidence="1">Belongs to the phosphosulfolactate synthase family.</text>
</comment>
<dbReference type="Pfam" id="PF02679">
    <property type="entry name" value="ComA"/>
    <property type="match status" value="1"/>
</dbReference>
<proteinExistence type="inferred from homology"/>
<dbReference type="InterPro" id="IPR013785">
    <property type="entry name" value="Aldolase_TIM"/>
</dbReference>
<dbReference type="RefSeq" id="WP_204604423.1">
    <property type="nucleotide sequence ID" value="NZ_JBHSED010000004.1"/>
</dbReference>
<organism evidence="2 3">
    <name type="scientific">Cohnella boryungensis</name>
    <dbReference type="NCBI Taxonomy" id="768479"/>
    <lineage>
        <taxon>Bacteria</taxon>
        <taxon>Bacillati</taxon>
        <taxon>Bacillota</taxon>
        <taxon>Bacilli</taxon>
        <taxon>Bacillales</taxon>
        <taxon>Paenibacillaceae</taxon>
        <taxon>Cohnella</taxon>
    </lineage>
</organism>
<comment type="caution">
    <text evidence="2">The sequence shown here is derived from an EMBL/GenBank/DDBJ whole genome shotgun (WGS) entry which is preliminary data.</text>
</comment>
<dbReference type="GO" id="GO:0043817">
    <property type="term" value="F:phosphosulfolactate synthase activity"/>
    <property type="evidence" value="ECO:0007669"/>
    <property type="project" value="UniProtKB-EC"/>
</dbReference>
<dbReference type="EC" id="4.4.1.19" evidence="2"/>
<sequence length="274" mass="30156">MPTVSLRNEWPEALADPSGRRQAKPRTKGRTMILDKGVGLHAFEDLLDLSGEYIDIVKLGFGTSPLYPLPVIRGKIDRAVRRGITIVPGGTLLEAAVRLDVVPGFFRQALELGFTGIEVSDGTIQLDRNLRSELIGEAKSLGLQVFTEYGKKLFGSRIDIDDFAATVQQDLACGADLVIVEARESGKGIGLFDERGDCRDEDLARIRSAVPNLGRLLWEAPLKDQQVALIRALGPDVHLGNIPMQDVIALESMRRGLRSDTFSLQRVPHIDYMI</sequence>
<gene>
    <name evidence="2" type="ORF">ACFO1S_04280</name>
</gene>
<evidence type="ECO:0000256" key="1">
    <source>
        <dbReference type="ARBA" id="ARBA00010424"/>
    </source>
</evidence>
<evidence type="ECO:0000313" key="3">
    <source>
        <dbReference type="Proteomes" id="UP001595755"/>
    </source>
</evidence>
<dbReference type="Proteomes" id="UP001595755">
    <property type="component" value="Unassembled WGS sequence"/>
</dbReference>
<name>A0ABV8S6R1_9BACL</name>
<dbReference type="EMBL" id="JBHSED010000004">
    <property type="protein sequence ID" value="MFC4302657.1"/>
    <property type="molecule type" value="Genomic_DNA"/>
</dbReference>
<reference evidence="3" key="1">
    <citation type="journal article" date="2019" name="Int. J. Syst. Evol. Microbiol.">
        <title>The Global Catalogue of Microorganisms (GCM) 10K type strain sequencing project: providing services to taxonomists for standard genome sequencing and annotation.</title>
        <authorList>
            <consortium name="The Broad Institute Genomics Platform"/>
            <consortium name="The Broad Institute Genome Sequencing Center for Infectious Disease"/>
            <person name="Wu L."/>
            <person name="Ma J."/>
        </authorList>
    </citation>
    <scope>NUCLEOTIDE SEQUENCE [LARGE SCALE GENOMIC DNA]</scope>
    <source>
        <strain evidence="3">CGMCC 4.1641</strain>
    </source>
</reference>
<protein>
    <submittedName>
        <fullName evidence="2">Phosphosulfolactate synthase</fullName>
        <ecNumber evidence="2">4.4.1.19</ecNumber>
    </submittedName>
</protein>